<organism evidence="1 2">
    <name type="scientific">Pinctada imbricata</name>
    <name type="common">Atlantic pearl-oyster</name>
    <name type="synonym">Pinctada martensii</name>
    <dbReference type="NCBI Taxonomy" id="66713"/>
    <lineage>
        <taxon>Eukaryota</taxon>
        <taxon>Metazoa</taxon>
        <taxon>Spiralia</taxon>
        <taxon>Lophotrochozoa</taxon>
        <taxon>Mollusca</taxon>
        <taxon>Bivalvia</taxon>
        <taxon>Autobranchia</taxon>
        <taxon>Pteriomorphia</taxon>
        <taxon>Pterioida</taxon>
        <taxon>Pterioidea</taxon>
        <taxon>Pteriidae</taxon>
        <taxon>Pinctada</taxon>
    </lineage>
</organism>
<dbReference type="EMBL" id="VSWD01000007">
    <property type="protein sequence ID" value="KAK3097604.1"/>
    <property type="molecule type" value="Genomic_DNA"/>
</dbReference>
<name>A0AA89BX21_PINIB</name>
<protein>
    <submittedName>
        <fullName evidence="1">Uncharacterized protein</fullName>
    </submittedName>
</protein>
<proteinExistence type="predicted"/>
<reference evidence="1" key="1">
    <citation type="submission" date="2019-08" db="EMBL/GenBank/DDBJ databases">
        <title>The improved chromosome-level genome for the pearl oyster Pinctada fucata martensii using PacBio sequencing and Hi-C.</title>
        <authorList>
            <person name="Zheng Z."/>
        </authorList>
    </citation>
    <scope>NUCLEOTIDE SEQUENCE</scope>
    <source>
        <strain evidence="1">ZZ-2019</strain>
        <tissue evidence="1">Adductor muscle</tissue>
    </source>
</reference>
<gene>
    <name evidence="1" type="ORF">FSP39_011332</name>
</gene>
<dbReference type="Proteomes" id="UP001186944">
    <property type="component" value="Unassembled WGS sequence"/>
</dbReference>
<accession>A0AA89BX21</accession>
<sequence length="87" mass="10120">MDTLIGQYDFLKATEDDENEFVDKLNDLNIDSEGLTQKELLTILHAYKTKVCVEGFPKRMSPGYWMAFRALETLLSAVRYCRIIRLI</sequence>
<evidence type="ECO:0000313" key="1">
    <source>
        <dbReference type="EMBL" id="KAK3097604.1"/>
    </source>
</evidence>
<keyword evidence="2" id="KW-1185">Reference proteome</keyword>
<evidence type="ECO:0000313" key="2">
    <source>
        <dbReference type="Proteomes" id="UP001186944"/>
    </source>
</evidence>
<comment type="caution">
    <text evidence="1">The sequence shown here is derived from an EMBL/GenBank/DDBJ whole genome shotgun (WGS) entry which is preliminary data.</text>
</comment>
<dbReference type="AlphaFoldDB" id="A0AA89BX21"/>